<dbReference type="GO" id="GO:0005975">
    <property type="term" value="P:carbohydrate metabolic process"/>
    <property type="evidence" value="ECO:0007669"/>
    <property type="project" value="InterPro"/>
</dbReference>
<dbReference type="Gene3D" id="3.40.50.1000">
    <property type="entry name" value="HAD superfamily/HAD-like"/>
    <property type="match status" value="1"/>
</dbReference>
<evidence type="ECO:0000256" key="6">
    <source>
        <dbReference type="ARBA" id="ARBA00031828"/>
    </source>
</evidence>
<comment type="cofactor">
    <cofactor evidence="10">
        <name>Zn(2+)</name>
        <dbReference type="ChEBI" id="CHEBI:29105"/>
    </cofactor>
</comment>
<dbReference type="NCBIfam" id="NF006506">
    <property type="entry name" value="PRK08942.1"/>
    <property type="match status" value="1"/>
</dbReference>
<feature type="active site" description="Nucleophile" evidence="8">
    <location>
        <position position="11"/>
    </location>
</feature>
<feature type="site" description="Stabilizes the phosphoryl group" evidence="9">
    <location>
        <position position="52"/>
    </location>
</feature>
<keyword evidence="10" id="KW-0862">Zinc</keyword>
<protein>
    <recommendedName>
        <fullName evidence="6 7">D,D-heptose 1,7-bisphosphate phosphatase</fullName>
        <ecNumber evidence="7">3.1.3.-</ecNumber>
    </recommendedName>
</protein>
<evidence type="ECO:0000256" key="10">
    <source>
        <dbReference type="PIRSR" id="PIRSR004682-4"/>
    </source>
</evidence>
<keyword evidence="3 10" id="KW-0479">Metal-binding</keyword>
<comment type="caution">
    <text evidence="11">The sequence shown here is derived from an EMBL/GenBank/DDBJ whole genome shotgun (WGS) entry which is preliminary data.</text>
</comment>
<feature type="binding site" evidence="10">
    <location>
        <position position="128"/>
    </location>
    <ligand>
        <name>Mg(2+)</name>
        <dbReference type="ChEBI" id="CHEBI:18420"/>
    </ligand>
</feature>
<dbReference type="GO" id="GO:0046872">
    <property type="term" value="F:metal ion binding"/>
    <property type="evidence" value="ECO:0007669"/>
    <property type="project" value="UniProtKB-KW"/>
</dbReference>
<feature type="binding site" evidence="10">
    <location>
        <position position="91"/>
    </location>
    <ligand>
        <name>Zn(2+)</name>
        <dbReference type="ChEBI" id="CHEBI:29105"/>
    </ligand>
</feature>
<dbReference type="GO" id="GO:0005737">
    <property type="term" value="C:cytoplasm"/>
    <property type="evidence" value="ECO:0007669"/>
    <property type="project" value="UniProtKB-SubCell"/>
</dbReference>
<name>A0A6N7QSL9_9GAMM</name>
<keyword evidence="4 7" id="KW-0378">Hydrolase</keyword>
<feature type="binding site" evidence="10">
    <location>
        <position position="11"/>
    </location>
    <ligand>
        <name>Mg(2+)</name>
        <dbReference type="ChEBI" id="CHEBI:18420"/>
    </ligand>
</feature>
<keyword evidence="12" id="KW-1185">Reference proteome</keyword>
<comment type="similarity">
    <text evidence="7">Belongs to the gmhB family.</text>
</comment>
<dbReference type="InterPro" id="IPR004446">
    <property type="entry name" value="Heptose_bisP_phosphatase"/>
</dbReference>
<dbReference type="Pfam" id="PF13242">
    <property type="entry name" value="Hydrolase_like"/>
    <property type="match status" value="1"/>
</dbReference>
<sequence length="185" mass="19975">MGPRAILLDRDGVINADSPNYILSPEQWEALPGSLAAIAQLNQAGMLVGVCSNQSAVGRGMMSQQTLNAIHQRMQAQLKANGAHLDAIAVCPHAPESQCDCRKPKPGLILQMLAQWNLTPDEALFIGDSQRDLDAAAAVGVEAWLVRTGNGRQTETQWCNDTQPVEVFDDLNAAVTTLLNRPIHE</sequence>
<evidence type="ECO:0000256" key="7">
    <source>
        <dbReference type="PIRNR" id="PIRNR004682"/>
    </source>
</evidence>
<dbReference type="CDD" id="cd07503">
    <property type="entry name" value="HAD_HisB-N"/>
    <property type="match status" value="1"/>
</dbReference>
<accession>A0A6N7QSL9</accession>
<dbReference type="Proteomes" id="UP000433788">
    <property type="component" value="Unassembled WGS sequence"/>
</dbReference>
<dbReference type="SUPFAM" id="SSF56784">
    <property type="entry name" value="HAD-like"/>
    <property type="match status" value="1"/>
</dbReference>
<dbReference type="EMBL" id="WJPP01000003">
    <property type="protein sequence ID" value="MRH78399.1"/>
    <property type="molecule type" value="Genomic_DNA"/>
</dbReference>
<dbReference type="InterPro" id="IPR006549">
    <property type="entry name" value="HAD-SF_hydro_IIIA"/>
</dbReference>
<dbReference type="NCBIfam" id="TIGR01656">
    <property type="entry name" value="Histidinol-ppas"/>
    <property type="match status" value="1"/>
</dbReference>
<feature type="binding site" evidence="10">
    <location>
        <position position="99"/>
    </location>
    <ligand>
        <name>Zn(2+)</name>
        <dbReference type="ChEBI" id="CHEBI:29105"/>
    </ligand>
</feature>
<feature type="binding site" evidence="10">
    <location>
        <position position="93"/>
    </location>
    <ligand>
        <name>Zn(2+)</name>
        <dbReference type="ChEBI" id="CHEBI:29105"/>
    </ligand>
</feature>
<evidence type="ECO:0000256" key="4">
    <source>
        <dbReference type="ARBA" id="ARBA00022801"/>
    </source>
</evidence>
<comment type="cofactor">
    <cofactor evidence="10">
        <name>Mg(2+)</name>
        <dbReference type="ChEBI" id="CHEBI:18420"/>
    </cofactor>
</comment>
<dbReference type="NCBIfam" id="TIGR01662">
    <property type="entry name" value="HAD-SF-IIIA"/>
    <property type="match status" value="1"/>
</dbReference>
<dbReference type="InterPro" id="IPR023214">
    <property type="entry name" value="HAD_sf"/>
</dbReference>
<dbReference type="PANTHER" id="PTHR42891">
    <property type="entry name" value="D-GLYCERO-BETA-D-MANNO-HEPTOSE-1,7-BISPHOSPHATE 7-PHOSPHATASE"/>
    <property type="match status" value="1"/>
</dbReference>
<dbReference type="RefSeq" id="WP_153719443.1">
    <property type="nucleotide sequence ID" value="NZ_WJPP01000003.1"/>
</dbReference>
<keyword evidence="5 7" id="KW-0119">Carbohydrate metabolism</keyword>
<proteinExistence type="inferred from homology"/>
<feature type="binding site" evidence="10">
    <location>
        <position position="101"/>
    </location>
    <ligand>
        <name>Zn(2+)</name>
        <dbReference type="ChEBI" id="CHEBI:29105"/>
    </ligand>
</feature>
<evidence type="ECO:0000256" key="2">
    <source>
        <dbReference type="ARBA" id="ARBA00022490"/>
    </source>
</evidence>
<evidence type="ECO:0000256" key="5">
    <source>
        <dbReference type="ARBA" id="ARBA00023277"/>
    </source>
</evidence>
<dbReference type="EC" id="3.1.3.-" evidence="7"/>
<gene>
    <name evidence="11" type="primary">gmhB</name>
    <name evidence="11" type="ORF">GH984_06730</name>
</gene>
<dbReference type="InterPro" id="IPR036412">
    <property type="entry name" value="HAD-like_sf"/>
</dbReference>
<feature type="site" description="Stabilizes the phosphoryl group" evidence="9">
    <location>
        <position position="103"/>
    </location>
</feature>
<keyword evidence="10" id="KW-0460">Magnesium</keyword>
<reference evidence="11 12" key="1">
    <citation type="submission" date="2019-11" db="EMBL/GenBank/DDBJ databases">
        <authorList>
            <person name="Zhang X.Y."/>
        </authorList>
    </citation>
    <scope>NUCLEOTIDE SEQUENCE [LARGE SCALE GENOMIC DNA]</scope>
    <source>
        <strain evidence="11 12">C176</strain>
    </source>
</reference>
<comment type="subcellular location">
    <subcellularLocation>
        <location evidence="1 7">Cytoplasm</location>
    </subcellularLocation>
</comment>
<dbReference type="PIRSF" id="PIRSF004682">
    <property type="entry name" value="GmhB"/>
    <property type="match status" value="1"/>
</dbReference>
<evidence type="ECO:0000256" key="8">
    <source>
        <dbReference type="PIRSR" id="PIRSR004682-1"/>
    </source>
</evidence>
<keyword evidence="2 7" id="KW-0963">Cytoplasm</keyword>
<evidence type="ECO:0000313" key="12">
    <source>
        <dbReference type="Proteomes" id="UP000433788"/>
    </source>
</evidence>
<evidence type="ECO:0000313" key="11">
    <source>
        <dbReference type="EMBL" id="MRH78399.1"/>
    </source>
</evidence>
<feature type="active site" description="Nucleophile" evidence="8">
    <location>
        <position position="9"/>
    </location>
</feature>
<dbReference type="PANTHER" id="PTHR42891:SF1">
    <property type="entry name" value="D-GLYCERO-BETA-D-MANNO-HEPTOSE-1,7-BISPHOSPHATE 7-PHOSPHATASE"/>
    <property type="match status" value="1"/>
</dbReference>
<dbReference type="AlphaFoldDB" id="A0A6N7QSL9"/>
<dbReference type="InterPro" id="IPR006543">
    <property type="entry name" value="Histidinol-phos"/>
</dbReference>
<organism evidence="11 12">
    <name type="scientific">Spiribacter salilacus</name>
    <dbReference type="NCBI Taxonomy" id="2664894"/>
    <lineage>
        <taxon>Bacteria</taxon>
        <taxon>Pseudomonadati</taxon>
        <taxon>Pseudomonadota</taxon>
        <taxon>Gammaproteobacteria</taxon>
        <taxon>Chromatiales</taxon>
        <taxon>Ectothiorhodospiraceae</taxon>
        <taxon>Spiribacter</taxon>
    </lineage>
</organism>
<feature type="site" description="Contributes to substrate recognition" evidence="9">
    <location>
        <position position="102"/>
    </location>
</feature>
<evidence type="ECO:0000256" key="3">
    <source>
        <dbReference type="ARBA" id="ARBA00022723"/>
    </source>
</evidence>
<feature type="binding site" evidence="10">
    <location>
        <position position="9"/>
    </location>
    <ligand>
        <name>Mg(2+)</name>
        <dbReference type="ChEBI" id="CHEBI:18420"/>
    </ligand>
</feature>
<dbReference type="GO" id="GO:0016791">
    <property type="term" value="F:phosphatase activity"/>
    <property type="evidence" value="ECO:0007669"/>
    <property type="project" value="InterPro"/>
</dbReference>
<evidence type="ECO:0000256" key="1">
    <source>
        <dbReference type="ARBA" id="ARBA00004496"/>
    </source>
</evidence>
<evidence type="ECO:0000256" key="9">
    <source>
        <dbReference type="PIRSR" id="PIRSR004682-3"/>
    </source>
</evidence>